<reference evidence="1 2" key="1">
    <citation type="journal article" date="2023" name="Life. Sci Alliance">
        <title>Evolutionary insights into 3D genome organization and epigenetic landscape of Vigna mungo.</title>
        <authorList>
            <person name="Junaid A."/>
            <person name="Singh B."/>
            <person name="Bhatia S."/>
        </authorList>
    </citation>
    <scope>NUCLEOTIDE SEQUENCE [LARGE SCALE GENOMIC DNA]</scope>
    <source>
        <strain evidence="1">Urdbean</strain>
    </source>
</reference>
<accession>A0AAQ3S9U4</accession>
<sequence>MVECSGSLSPAKTAWPWKIRFSMMSHHIHFRHHSIVLQIGHNSYYDAAAMHVFLLPSCQSDPIQAACNPSFFFLFWVVHNLIKAQLNFCFEKELGHTTHNLTQTQTKNKKPYLLLTSSHHTLCNQLHFAMLPPPLPPVSCATTTITWFVPP</sequence>
<evidence type="ECO:0000313" key="2">
    <source>
        <dbReference type="Proteomes" id="UP001374535"/>
    </source>
</evidence>
<dbReference type="Proteomes" id="UP001374535">
    <property type="component" value="Chromosome 1"/>
</dbReference>
<gene>
    <name evidence="1" type="ORF">V8G54_003093</name>
</gene>
<dbReference type="EMBL" id="CP144700">
    <property type="protein sequence ID" value="WVZ24549.1"/>
    <property type="molecule type" value="Genomic_DNA"/>
</dbReference>
<evidence type="ECO:0000313" key="1">
    <source>
        <dbReference type="EMBL" id="WVZ24549.1"/>
    </source>
</evidence>
<dbReference type="AlphaFoldDB" id="A0AAQ3S9U4"/>
<organism evidence="1 2">
    <name type="scientific">Vigna mungo</name>
    <name type="common">Black gram</name>
    <name type="synonym">Phaseolus mungo</name>
    <dbReference type="NCBI Taxonomy" id="3915"/>
    <lineage>
        <taxon>Eukaryota</taxon>
        <taxon>Viridiplantae</taxon>
        <taxon>Streptophyta</taxon>
        <taxon>Embryophyta</taxon>
        <taxon>Tracheophyta</taxon>
        <taxon>Spermatophyta</taxon>
        <taxon>Magnoliopsida</taxon>
        <taxon>eudicotyledons</taxon>
        <taxon>Gunneridae</taxon>
        <taxon>Pentapetalae</taxon>
        <taxon>rosids</taxon>
        <taxon>fabids</taxon>
        <taxon>Fabales</taxon>
        <taxon>Fabaceae</taxon>
        <taxon>Papilionoideae</taxon>
        <taxon>50 kb inversion clade</taxon>
        <taxon>NPAAA clade</taxon>
        <taxon>indigoferoid/millettioid clade</taxon>
        <taxon>Phaseoleae</taxon>
        <taxon>Vigna</taxon>
    </lineage>
</organism>
<name>A0AAQ3S9U4_VIGMU</name>
<protein>
    <submittedName>
        <fullName evidence="1">Uncharacterized protein</fullName>
    </submittedName>
</protein>
<proteinExistence type="predicted"/>
<keyword evidence="2" id="KW-1185">Reference proteome</keyword>